<evidence type="ECO:0008006" key="9">
    <source>
        <dbReference type="Google" id="ProtNLM"/>
    </source>
</evidence>
<feature type="transmembrane region" description="Helical" evidence="6">
    <location>
        <begin position="117"/>
        <end position="138"/>
    </location>
</feature>
<dbReference type="Proteomes" id="UP000320085">
    <property type="component" value="Unassembled WGS sequence"/>
</dbReference>
<sequence>MTRKRVLTVLRVAIAVTVLAAVVWAVAKNWTEVSVHLKQISWPVFALSSLAAAVGTWLTMLGWRVILRDLGSELHLAPSSGVYFVGQLGKYLPGSLWSVLVQADIASHLKVPRRRTAVTGLLALGLSLLTGLLVGLPAASFLLRRDSDGFSWWVLLAIPLVVVLCWPRLLNAIITLMLRTLRREPLEHDLSGRAVLTSVGIFVLVWLAFGVHTLLLAQAVAGDAPHPDLTRAAMCGYALSVSLGMLTIVLPAGLGAREGLLTIILSVAIPAPAAAAVAIVSRFIVTIIDVLAALGGWLYARSHHLVTEHRDEAEAAVRPARARREG</sequence>
<evidence type="ECO:0000256" key="5">
    <source>
        <dbReference type="ARBA" id="ARBA00023136"/>
    </source>
</evidence>
<evidence type="ECO:0000313" key="7">
    <source>
        <dbReference type="EMBL" id="TQN48637.1"/>
    </source>
</evidence>
<evidence type="ECO:0000256" key="1">
    <source>
        <dbReference type="ARBA" id="ARBA00004651"/>
    </source>
</evidence>
<comment type="subcellular location">
    <subcellularLocation>
        <location evidence="1">Cell membrane</location>
        <topology evidence="1">Multi-pass membrane protein</topology>
    </subcellularLocation>
</comment>
<dbReference type="InterPro" id="IPR022791">
    <property type="entry name" value="L-PG_synthase/AglD"/>
</dbReference>
<dbReference type="GO" id="GO:0005886">
    <property type="term" value="C:plasma membrane"/>
    <property type="evidence" value="ECO:0007669"/>
    <property type="project" value="UniProtKB-SubCell"/>
</dbReference>
<dbReference type="EMBL" id="VFQF01000001">
    <property type="protein sequence ID" value="TQN48637.1"/>
    <property type="molecule type" value="Genomic_DNA"/>
</dbReference>
<feature type="transmembrane region" description="Helical" evidence="6">
    <location>
        <begin position="229"/>
        <end position="252"/>
    </location>
</feature>
<evidence type="ECO:0000256" key="3">
    <source>
        <dbReference type="ARBA" id="ARBA00022692"/>
    </source>
</evidence>
<feature type="transmembrane region" description="Helical" evidence="6">
    <location>
        <begin position="283"/>
        <end position="300"/>
    </location>
</feature>
<feature type="transmembrane region" description="Helical" evidence="6">
    <location>
        <begin position="259"/>
        <end position="277"/>
    </location>
</feature>
<reference evidence="7 8" key="1">
    <citation type="submission" date="2019-06" db="EMBL/GenBank/DDBJ databases">
        <title>Sequencing the genomes of 1000 actinobacteria strains.</title>
        <authorList>
            <person name="Klenk H.-P."/>
        </authorList>
    </citation>
    <scope>NUCLEOTIDE SEQUENCE [LARGE SCALE GENOMIC DNA]</scope>
    <source>
        <strain evidence="7 8">DSM 21776</strain>
    </source>
</reference>
<proteinExistence type="predicted"/>
<evidence type="ECO:0000256" key="6">
    <source>
        <dbReference type="SAM" id="Phobius"/>
    </source>
</evidence>
<keyword evidence="2" id="KW-1003">Cell membrane</keyword>
<dbReference type="AlphaFoldDB" id="A0A543PX28"/>
<feature type="transmembrane region" description="Helical" evidence="6">
    <location>
        <begin position="150"/>
        <end position="178"/>
    </location>
</feature>
<evidence type="ECO:0000256" key="2">
    <source>
        <dbReference type="ARBA" id="ARBA00022475"/>
    </source>
</evidence>
<feature type="transmembrane region" description="Helical" evidence="6">
    <location>
        <begin position="44"/>
        <end position="66"/>
    </location>
</feature>
<feature type="transmembrane region" description="Helical" evidence="6">
    <location>
        <begin position="190"/>
        <end position="209"/>
    </location>
</feature>
<evidence type="ECO:0000256" key="4">
    <source>
        <dbReference type="ARBA" id="ARBA00022989"/>
    </source>
</evidence>
<protein>
    <recommendedName>
        <fullName evidence="9">Lysylphosphatidylglycerol synthase-like protein</fullName>
    </recommendedName>
</protein>
<dbReference type="RefSeq" id="WP_141821542.1">
    <property type="nucleotide sequence ID" value="NZ_BAAAQC010000006.1"/>
</dbReference>
<gene>
    <name evidence="7" type="ORF">FHX52_1779</name>
</gene>
<dbReference type="Pfam" id="PF03706">
    <property type="entry name" value="LPG_synthase_TM"/>
    <property type="match status" value="1"/>
</dbReference>
<evidence type="ECO:0000313" key="8">
    <source>
        <dbReference type="Proteomes" id="UP000320085"/>
    </source>
</evidence>
<dbReference type="OrthoDB" id="6057470at2"/>
<organism evidence="7 8">
    <name type="scientific">Humibacillus xanthopallidus</name>
    <dbReference type="NCBI Taxonomy" id="412689"/>
    <lineage>
        <taxon>Bacteria</taxon>
        <taxon>Bacillati</taxon>
        <taxon>Actinomycetota</taxon>
        <taxon>Actinomycetes</taxon>
        <taxon>Micrococcales</taxon>
        <taxon>Intrasporangiaceae</taxon>
        <taxon>Humibacillus</taxon>
    </lineage>
</organism>
<name>A0A543PX28_9MICO</name>
<comment type="caution">
    <text evidence="7">The sequence shown here is derived from an EMBL/GenBank/DDBJ whole genome shotgun (WGS) entry which is preliminary data.</text>
</comment>
<keyword evidence="4 6" id="KW-1133">Transmembrane helix</keyword>
<keyword evidence="5 6" id="KW-0472">Membrane</keyword>
<keyword evidence="3 6" id="KW-0812">Transmembrane</keyword>
<accession>A0A543PX28</accession>